<proteinExistence type="predicted"/>
<name>A0A3S4CAQ5_9PEZI</name>
<evidence type="ECO:0000313" key="2">
    <source>
        <dbReference type="Proteomes" id="UP000289323"/>
    </source>
</evidence>
<evidence type="ECO:0000313" key="1">
    <source>
        <dbReference type="EMBL" id="SPQ25907.1"/>
    </source>
</evidence>
<reference evidence="1 2" key="1">
    <citation type="submission" date="2018-04" db="EMBL/GenBank/DDBJ databases">
        <authorList>
            <person name="Huttner S."/>
            <person name="Dainat J."/>
        </authorList>
    </citation>
    <scope>NUCLEOTIDE SEQUENCE [LARGE SCALE GENOMIC DNA]</scope>
</reference>
<organism evidence="1 2">
    <name type="scientific">Thermothielavioides terrestris</name>
    <dbReference type="NCBI Taxonomy" id="2587410"/>
    <lineage>
        <taxon>Eukaryota</taxon>
        <taxon>Fungi</taxon>
        <taxon>Dikarya</taxon>
        <taxon>Ascomycota</taxon>
        <taxon>Pezizomycotina</taxon>
        <taxon>Sordariomycetes</taxon>
        <taxon>Sordariomycetidae</taxon>
        <taxon>Sordariales</taxon>
        <taxon>Chaetomiaceae</taxon>
        <taxon>Thermothielavioides</taxon>
    </lineage>
</organism>
<accession>A0A3S4CAQ5</accession>
<sequence>MSTPTDATKDLGSLL</sequence>
<gene>
    <name evidence="1" type="ORF">TT172_LOCUS8326</name>
</gene>
<protein>
    <submittedName>
        <fullName evidence="1">62e2f6fe-0ec7-4dce-aca7-a34ffb90d334</fullName>
    </submittedName>
</protein>
<dbReference type="EMBL" id="OUUZ01000015">
    <property type="protein sequence ID" value="SPQ25907.1"/>
    <property type="molecule type" value="Genomic_DNA"/>
</dbReference>
<dbReference type="Proteomes" id="UP000289323">
    <property type="component" value="Unassembled WGS sequence"/>
</dbReference>